<accession>A0A1B3ZEG8</accession>
<dbReference type="InterPro" id="IPR011978">
    <property type="entry name" value="YgfB-like"/>
</dbReference>
<reference evidence="1 2" key="1">
    <citation type="submission" date="2016-01" db="EMBL/GenBank/DDBJ databases">
        <title>Complete genome and mega plasmid sequence of Sphingomonas panacis DCY99 elicits systemic resistance in rice to Xanthomonas oryzae.</title>
        <authorList>
            <person name="Kim Y.J."/>
            <person name="Yang D.C."/>
            <person name="Sing P."/>
        </authorList>
    </citation>
    <scope>NUCLEOTIDE SEQUENCE [LARGE SCALE GENOMIC DNA]</scope>
    <source>
        <strain evidence="1 2">DCY99</strain>
    </source>
</reference>
<dbReference type="NCBIfam" id="TIGR02292">
    <property type="entry name" value="ygfB_yecA"/>
    <property type="match status" value="1"/>
</dbReference>
<dbReference type="InterPro" id="IPR004027">
    <property type="entry name" value="SEC_C_motif"/>
</dbReference>
<keyword evidence="2" id="KW-1185">Reference proteome</keyword>
<dbReference type="PANTHER" id="PTHR33747">
    <property type="entry name" value="UPF0225 PROTEIN SCO1677"/>
    <property type="match status" value="1"/>
</dbReference>
<dbReference type="KEGG" id="span:AWL63_19350"/>
<gene>
    <name evidence="1" type="ORF">AWL63_19350</name>
</gene>
<dbReference type="SUPFAM" id="SSF103642">
    <property type="entry name" value="Sec-C motif"/>
    <property type="match status" value="1"/>
</dbReference>
<evidence type="ECO:0000313" key="1">
    <source>
        <dbReference type="EMBL" id="AOH85783.1"/>
    </source>
</evidence>
<organism evidence="1 2">
    <name type="scientific">Sphingomonas panacis</name>
    <dbReference type="NCBI Taxonomy" id="1560345"/>
    <lineage>
        <taxon>Bacteria</taxon>
        <taxon>Pseudomonadati</taxon>
        <taxon>Pseudomonadota</taxon>
        <taxon>Alphaproteobacteria</taxon>
        <taxon>Sphingomonadales</taxon>
        <taxon>Sphingomonadaceae</taxon>
        <taxon>Sphingomonas</taxon>
    </lineage>
</organism>
<dbReference type="EMBL" id="CP014168">
    <property type="protein sequence ID" value="AOH85783.1"/>
    <property type="molecule type" value="Genomic_DNA"/>
</dbReference>
<dbReference type="Gene3D" id="3.10.450.50">
    <property type="match status" value="1"/>
</dbReference>
<dbReference type="AlphaFoldDB" id="A0A1B3ZEG8"/>
<proteinExistence type="predicted"/>
<dbReference type="Proteomes" id="UP000094256">
    <property type="component" value="Chromosome"/>
</dbReference>
<dbReference type="PANTHER" id="PTHR33747:SF1">
    <property type="entry name" value="ADENYLATE CYCLASE-ASSOCIATED CAP C-TERMINAL DOMAIN-CONTAINING PROTEIN"/>
    <property type="match status" value="1"/>
</dbReference>
<dbReference type="OrthoDB" id="1551443at2"/>
<dbReference type="RefSeq" id="WP_069206311.1">
    <property type="nucleotide sequence ID" value="NZ_CP014168.1"/>
</dbReference>
<dbReference type="InterPro" id="IPR036255">
    <property type="entry name" value="YgfB-like_sf"/>
</dbReference>
<dbReference type="SUPFAM" id="SSF101327">
    <property type="entry name" value="YgfB-like"/>
    <property type="match status" value="1"/>
</dbReference>
<protein>
    <submittedName>
        <fullName evidence="1">Uncharacterized protein</fullName>
    </submittedName>
</protein>
<evidence type="ECO:0000313" key="2">
    <source>
        <dbReference type="Proteomes" id="UP000094256"/>
    </source>
</evidence>
<sequence>MDSEPAYLDTLDRLLLDQPDAMLISQLDGFLTGIVVSPDLITPGQWIPLIWAGDEGDGEPEFETAAEFQAALDLIMTHYHAILQLLKYPGDYVPLLEVDTRSNETMWEMWIDGFAQAMALAPSGWAKIRADDDAGCHAALDGIRTLKDFAAGDLTLSEAEEDRWDREAPDLIPIWVEMLHQWRLENDPHRSATAKRMKVGRNAPCPCGSGKKYKKCCGTH</sequence>
<dbReference type="Pfam" id="PF03695">
    <property type="entry name" value="UPF0149"/>
    <property type="match status" value="1"/>
</dbReference>
<dbReference type="Pfam" id="PF02810">
    <property type="entry name" value="SEC-C"/>
    <property type="match status" value="1"/>
</dbReference>
<name>A0A1B3ZEG8_9SPHN</name>